<accession>I8RJ25</accession>
<proteinExistence type="predicted"/>
<sequence>MQYTNLPADQLIRTIRFVRRELTAEEIAAIDDILVKALQRMGREIAEKLEGDR</sequence>
<dbReference type="PATRIC" id="fig|1149862.3.peg.1092"/>
<dbReference type="EMBL" id="AKVJ01000011">
    <property type="protein sequence ID" value="EIW19948.1"/>
    <property type="molecule type" value="Genomic_DNA"/>
</dbReference>
<evidence type="ECO:0000313" key="1">
    <source>
        <dbReference type="EMBL" id="EIW19948.1"/>
    </source>
</evidence>
<protein>
    <submittedName>
        <fullName evidence="1">Uncharacterized protein</fullName>
    </submittedName>
</protein>
<gene>
    <name evidence="1" type="ORF">FB4_0199</name>
</gene>
<evidence type="ECO:0000313" key="2">
    <source>
        <dbReference type="Proteomes" id="UP000004324"/>
    </source>
</evidence>
<dbReference type="AlphaFoldDB" id="I8RJ25"/>
<reference evidence="1 2" key="1">
    <citation type="journal article" date="2012" name="J. Bacteriol.">
        <title>Draft Genome Sequences for Two Metal-Reducing Pelosinus fermentans Strains Isolated from a Cr(VI)-Contaminated Site and for Type Strain R7.</title>
        <authorList>
            <person name="Brown S.D."/>
            <person name="Podar M."/>
            <person name="Klingeman D.M."/>
            <person name="Johnson C.M."/>
            <person name="Yang Z.K."/>
            <person name="Utturkar S.M."/>
            <person name="Land M.L."/>
            <person name="Mosher J.J."/>
            <person name="Hurt R.A.Jr."/>
            <person name="Phelps T.J."/>
            <person name="Palumbo A.V."/>
            <person name="Arkin A.P."/>
            <person name="Hazen T.C."/>
            <person name="Elias D.A."/>
        </authorList>
    </citation>
    <scope>NUCLEOTIDE SEQUENCE [LARGE SCALE GENOMIC DNA]</scope>
    <source>
        <strain evidence="1 2">B4</strain>
    </source>
</reference>
<name>I8RJ25_9FIRM</name>
<keyword evidence="2" id="KW-1185">Reference proteome</keyword>
<comment type="caution">
    <text evidence="1">The sequence shown here is derived from an EMBL/GenBank/DDBJ whole genome shotgun (WGS) entry which is preliminary data.</text>
</comment>
<organism evidence="1 2">
    <name type="scientific">Pelosinus fermentans B4</name>
    <dbReference type="NCBI Taxonomy" id="1149862"/>
    <lineage>
        <taxon>Bacteria</taxon>
        <taxon>Bacillati</taxon>
        <taxon>Bacillota</taxon>
        <taxon>Negativicutes</taxon>
        <taxon>Selenomonadales</taxon>
        <taxon>Sporomusaceae</taxon>
        <taxon>Pelosinus</taxon>
    </lineage>
</organism>
<dbReference type="RefSeq" id="WP_007932072.1">
    <property type="nucleotide sequence ID" value="NZ_AKVJ01000011.1"/>
</dbReference>
<dbReference type="Proteomes" id="UP000004324">
    <property type="component" value="Unassembled WGS sequence"/>
</dbReference>